<dbReference type="InterPro" id="IPR032720">
    <property type="entry name" value="Cys_rich_CWC"/>
</dbReference>
<reference evidence="1" key="1">
    <citation type="submission" date="2021-02" db="EMBL/GenBank/DDBJ databases">
        <title>PHA producing bacteria isolated from coastal sediment in Guangdong, Shenzhen.</title>
        <authorList>
            <person name="Zheng W."/>
            <person name="Yu S."/>
            <person name="Huang Y."/>
        </authorList>
    </citation>
    <scope>NUCLEOTIDE SEQUENCE</scope>
    <source>
        <strain evidence="1">TN14-10</strain>
    </source>
</reference>
<dbReference type="Pfam" id="PF14375">
    <property type="entry name" value="Cys_rich_CWC"/>
    <property type="match status" value="1"/>
</dbReference>
<gene>
    <name evidence="1" type="ORF">JYP50_01900</name>
</gene>
<proteinExistence type="predicted"/>
<dbReference type="AlphaFoldDB" id="A0A939DC54"/>
<accession>A0A939DC54</accession>
<protein>
    <submittedName>
        <fullName evidence="1">Cysteine-rich CWC family protein</fullName>
    </submittedName>
</protein>
<dbReference type="RefSeq" id="WP_206558753.1">
    <property type="nucleotide sequence ID" value="NZ_JAFKCZ010000001.1"/>
</dbReference>
<evidence type="ECO:0000313" key="2">
    <source>
        <dbReference type="Proteomes" id="UP000664303"/>
    </source>
</evidence>
<evidence type="ECO:0000313" key="1">
    <source>
        <dbReference type="EMBL" id="MBN7795324.1"/>
    </source>
</evidence>
<dbReference type="EMBL" id="JAFKCZ010000001">
    <property type="protein sequence ID" value="MBN7795324.1"/>
    <property type="molecule type" value="Genomic_DNA"/>
</dbReference>
<name>A0A939DC54_9GAMM</name>
<sequence>MNSEASTQFCPLCDGANHCALGAGGTIETCWCQGARIDPGALAAIPAAERGQRCLCPNCAAPKTTAHPAKGVTSER</sequence>
<dbReference type="Proteomes" id="UP000664303">
    <property type="component" value="Unassembled WGS sequence"/>
</dbReference>
<organism evidence="1 2">
    <name type="scientific">Parahaliea mediterranea</name>
    <dbReference type="NCBI Taxonomy" id="651086"/>
    <lineage>
        <taxon>Bacteria</taxon>
        <taxon>Pseudomonadati</taxon>
        <taxon>Pseudomonadota</taxon>
        <taxon>Gammaproteobacteria</taxon>
        <taxon>Cellvibrionales</taxon>
        <taxon>Halieaceae</taxon>
        <taxon>Parahaliea</taxon>
    </lineage>
</organism>
<comment type="caution">
    <text evidence="1">The sequence shown here is derived from an EMBL/GenBank/DDBJ whole genome shotgun (WGS) entry which is preliminary data.</text>
</comment>
<keyword evidence="2" id="KW-1185">Reference proteome</keyword>